<dbReference type="Pfam" id="PF21826">
    <property type="entry name" value="DUF6887"/>
    <property type="match status" value="1"/>
</dbReference>
<reference evidence="1 2" key="1">
    <citation type="journal article" date="2013" name="Genome Biol. Evol.">
        <title>Genomes of Stigonematalean cyanobacteria (subsection V) and the evolution of oxygenic photosynthesis from prokaryotes to plastids.</title>
        <authorList>
            <person name="Dagan T."/>
            <person name="Roettger M."/>
            <person name="Stucken K."/>
            <person name="Landan G."/>
            <person name="Koch R."/>
            <person name="Major P."/>
            <person name="Gould S.B."/>
            <person name="Goremykin V.V."/>
            <person name="Rippka R."/>
            <person name="Tandeau de Marsac N."/>
            <person name="Gugger M."/>
            <person name="Lockhart P.J."/>
            <person name="Allen J.F."/>
            <person name="Brune I."/>
            <person name="Maus I."/>
            <person name="Puhler A."/>
            <person name="Martin W.F."/>
        </authorList>
    </citation>
    <scope>NUCLEOTIDE SEQUENCE [LARGE SCALE GENOMIC DNA]</scope>
    <source>
        <strain evidence="1 2">PCC 7110</strain>
    </source>
</reference>
<dbReference type="OrthoDB" id="426753at2"/>
<dbReference type="EMBL" id="ANNX02000047">
    <property type="protein sequence ID" value="KYC36062.1"/>
    <property type="molecule type" value="Genomic_DNA"/>
</dbReference>
<comment type="caution">
    <text evidence="1">The sequence shown here is derived from an EMBL/GenBank/DDBJ whole genome shotgun (WGS) entry which is preliminary data.</text>
</comment>
<gene>
    <name evidence="1" type="ORF">WA1_40705</name>
</gene>
<protein>
    <submittedName>
        <fullName evidence="1">Uncharacterized protein</fullName>
    </submittedName>
</protein>
<keyword evidence="2" id="KW-1185">Reference proteome</keyword>
<evidence type="ECO:0000313" key="1">
    <source>
        <dbReference type="EMBL" id="KYC36062.1"/>
    </source>
</evidence>
<dbReference type="Proteomes" id="UP000076925">
    <property type="component" value="Unassembled WGS sequence"/>
</dbReference>
<dbReference type="InterPro" id="IPR054053">
    <property type="entry name" value="DUF6887"/>
</dbReference>
<dbReference type="AlphaFoldDB" id="A0A139WUE3"/>
<name>A0A139WUE3_9CYAN</name>
<proteinExistence type="predicted"/>
<sequence>MTKPNFQAMTRKDLLAYMLEHRNDDEAFYALMDKVNAEPTGEFYPAPQSIDDLKHFPQLLEKFRQEREDEAHS</sequence>
<accession>A0A139WUE3</accession>
<dbReference type="RefSeq" id="WP_017742754.1">
    <property type="nucleotide sequence ID" value="NZ_KQ976354.1"/>
</dbReference>
<organism evidence="1 2">
    <name type="scientific">Scytonema hofmannii PCC 7110</name>
    <dbReference type="NCBI Taxonomy" id="128403"/>
    <lineage>
        <taxon>Bacteria</taxon>
        <taxon>Bacillati</taxon>
        <taxon>Cyanobacteriota</taxon>
        <taxon>Cyanophyceae</taxon>
        <taxon>Nostocales</taxon>
        <taxon>Scytonemataceae</taxon>
        <taxon>Scytonema</taxon>
    </lineage>
</organism>
<evidence type="ECO:0000313" key="2">
    <source>
        <dbReference type="Proteomes" id="UP000076925"/>
    </source>
</evidence>